<proteinExistence type="predicted"/>
<dbReference type="RefSeq" id="WP_136962510.1">
    <property type="nucleotide sequence ID" value="NZ_CP039690.1"/>
</dbReference>
<organism evidence="2 3">
    <name type="scientific">Phreatobacter stygius</name>
    <dbReference type="NCBI Taxonomy" id="1940610"/>
    <lineage>
        <taxon>Bacteria</taxon>
        <taxon>Pseudomonadati</taxon>
        <taxon>Pseudomonadota</taxon>
        <taxon>Alphaproteobacteria</taxon>
        <taxon>Hyphomicrobiales</taxon>
        <taxon>Phreatobacteraceae</taxon>
        <taxon>Phreatobacter</taxon>
    </lineage>
</organism>
<evidence type="ECO:0000256" key="1">
    <source>
        <dbReference type="SAM" id="MobiDB-lite"/>
    </source>
</evidence>
<dbReference type="Proteomes" id="UP000298781">
    <property type="component" value="Chromosome"/>
</dbReference>
<dbReference type="EMBL" id="CP039690">
    <property type="protein sequence ID" value="QCI67072.1"/>
    <property type="molecule type" value="Genomic_DNA"/>
</dbReference>
<name>A0A4D7BGT5_9HYPH</name>
<feature type="region of interest" description="Disordered" evidence="1">
    <location>
        <begin position="49"/>
        <end position="79"/>
    </location>
</feature>
<keyword evidence="3" id="KW-1185">Reference proteome</keyword>
<gene>
    <name evidence="2" type="ORF">E8M01_24225</name>
</gene>
<dbReference type="KEGG" id="pstg:E8M01_24225"/>
<sequence>MEIEGRILTTCEIAPYGFSVWFSMQRARSEVLSLALAPSPPNAACVHVNLDPDPDPSGTRLRHRYDRARRNSESVENQS</sequence>
<dbReference type="AlphaFoldDB" id="A0A4D7BGT5"/>
<protein>
    <submittedName>
        <fullName evidence="2">Uncharacterized protein</fullName>
    </submittedName>
</protein>
<evidence type="ECO:0000313" key="3">
    <source>
        <dbReference type="Proteomes" id="UP000298781"/>
    </source>
</evidence>
<reference evidence="2 3" key="1">
    <citation type="submission" date="2019-04" db="EMBL/GenBank/DDBJ databases">
        <title>Phreatobacter aquaticus sp. nov.</title>
        <authorList>
            <person name="Choi A."/>
        </authorList>
    </citation>
    <scope>NUCLEOTIDE SEQUENCE [LARGE SCALE GENOMIC DNA]</scope>
    <source>
        <strain evidence="2 3">KCTC 52518</strain>
    </source>
</reference>
<accession>A0A4D7BGT5</accession>
<evidence type="ECO:0000313" key="2">
    <source>
        <dbReference type="EMBL" id="QCI67072.1"/>
    </source>
</evidence>